<dbReference type="Proteomes" id="UP000014962">
    <property type="component" value="Unassembled WGS sequence"/>
</dbReference>
<sequence length="74" mass="8429">MSRLRWLKLKPGTKQSQTHNSITNPNTKALKDKLEFLGEISTLKVIAFSLNFKITLRFKMEGVSNSVVIPLTLR</sequence>
<reference evidence="2 3" key="1">
    <citation type="journal article" date="2013" name="Genome Announc.">
        <title>Draft Genome Sequence of Winogradskyella psychrotolerans RS-3T, Isolated from the Marine Transect of Kongsfjorden, Ny-Alesund, Svalbard, Arctic Ocean.</title>
        <authorList>
            <person name="Kumar Pinnaka A."/>
            <person name="Ara S."/>
            <person name="Singh A."/>
            <person name="Shivaji S."/>
        </authorList>
    </citation>
    <scope>NUCLEOTIDE SEQUENCE [LARGE SCALE GENOMIC DNA]</scope>
    <source>
        <strain evidence="2 3">RS-3</strain>
    </source>
</reference>
<accession>S7VVT4</accession>
<evidence type="ECO:0000313" key="2">
    <source>
        <dbReference type="EMBL" id="EPR73512.1"/>
    </source>
</evidence>
<protein>
    <submittedName>
        <fullName evidence="2">Uncharacterized protein</fullName>
    </submittedName>
</protein>
<organism evidence="2 3">
    <name type="scientific">Winogradskyella psychrotolerans RS-3</name>
    <dbReference type="NCBI Taxonomy" id="641526"/>
    <lineage>
        <taxon>Bacteria</taxon>
        <taxon>Pseudomonadati</taxon>
        <taxon>Bacteroidota</taxon>
        <taxon>Flavobacteriia</taxon>
        <taxon>Flavobacteriales</taxon>
        <taxon>Flavobacteriaceae</taxon>
        <taxon>Winogradskyella</taxon>
    </lineage>
</organism>
<comment type="caution">
    <text evidence="2">The sequence shown here is derived from an EMBL/GenBank/DDBJ whole genome shotgun (WGS) entry which is preliminary data.</text>
</comment>
<keyword evidence="3" id="KW-1185">Reference proteome</keyword>
<feature type="compositionally biased region" description="Polar residues" evidence="1">
    <location>
        <begin position="13"/>
        <end position="25"/>
    </location>
</feature>
<dbReference type="AlphaFoldDB" id="S7VVT4"/>
<evidence type="ECO:0000313" key="3">
    <source>
        <dbReference type="Proteomes" id="UP000014962"/>
    </source>
</evidence>
<dbReference type="EMBL" id="ATMR01000091">
    <property type="protein sequence ID" value="EPR73512.1"/>
    <property type="molecule type" value="Genomic_DNA"/>
</dbReference>
<dbReference type="STRING" id="641526.ADIWIN_1542"/>
<evidence type="ECO:0000256" key="1">
    <source>
        <dbReference type="SAM" id="MobiDB-lite"/>
    </source>
</evidence>
<proteinExistence type="predicted"/>
<name>S7VVT4_9FLAO</name>
<gene>
    <name evidence="2" type="ORF">ADIWIN_1542</name>
</gene>
<feature type="region of interest" description="Disordered" evidence="1">
    <location>
        <begin position="1"/>
        <end position="25"/>
    </location>
</feature>